<dbReference type="AlphaFoldDB" id="A0A9N9U6D7"/>
<dbReference type="Proteomes" id="UP000754883">
    <property type="component" value="Unassembled WGS sequence"/>
</dbReference>
<dbReference type="OrthoDB" id="5141452at2759"/>
<dbReference type="EMBL" id="CABFNO020001355">
    <property type="protein sequence ID" value="CAG9983033.1"/>
    <property type="molecule type" value="Genomic_DNA"/>
</dbReference>
<evidence type="ECO:0000313" key="2">
    <source>
        <dbReference type="EMBL" id="CAG9983033.1"/>
    </source>
</evidence>
<keyword evidence="3" id="KW-1185">Reference proteome</keyword>
<accession>A0A9N9U6D7</accession>
<proteinExistence type="predicted"/>
<evidence type="ECO:0000313" key="3">
    <source>
        <dbReference type="Proteomes" id="UP000754883"/>
    </source>
</evidence>
<gene>
    <name evidence="2" type="ORF">CBYS24578_00017975</name>
</gene>
<protein>
    <submittedName>
        <fullName evidence="2">Uncharacterized protein</fullName>
    </submittedName>
</protein>
<reference evidence="3" key="1">
    <citation type="submission" date="2019-06" db="EMBL/GenBank/DDBJ databases">
        <authorList>
            <person name="Broberg M."/>
        </authorList>
    </citation>
    <scope>NUCLEOTIDE SEQUENCE [LARGE SCALE GENOMIC DNA]</scope>
</reference>
<name>A0A9N9U6D7_9HYPO</name>
<reference evidence="2 3" key="2">
    <citation type="submission" date="2021-10" db="EMBL/GenBank/DDBJ databases">
        <authorList>
            <person name="Piombo E."/>
        </authorList>
    </citation>
    <scope>NUCLEOTIDE SEQUENCE [LARGE SCALE GENOMIC DNA]</scope>
</reference>
<organism evidence="2 3">
    <name type="scientific">Clonostachys byssicola</name>
    <dbReference type="NCBI Taxonomy" id="160290"/>
    <lineage>
        <taxon>Eukaryota</taxon>
        <taxon>Fungi</taxon>
        <taxon>Dikarya</taxon>
        <taxon>Ascomycota</taxon>
        <taxon>Pezizomycotina</taxon>
        <taxon>Sordariomycetes</taxon>
        <taxon>Hypocreomycetidae</taxon>
        <taxon>Hypocreales</taxon>
        <taxon>Bionectriaceae</taxon>
        <taxon>Clonostachys</taxon>
    </lineage>
</organism>
<sequence length="353" mass="40393">MHRSNIFRACRKQLAVPELNDWGTWDEHAELSVSTRIDDLTVPQCMDVFDMLQAAMKASGQPNPIPTDAQMESFLKLVLGYDKYALAREMESQVGKQNFNPEFKSLVGVSKSTKVYGHLDLAQGHEMRYSLRVSEEQDNWHAPNDWHPPNLAPSSVEFTCKEPTQWMSELNEEARLETFKYICNSNLLVAIQAARWFINIRLFCKEPYVRPVNHYLSLAGAKAHSFIHLPNFFQDHPYLDMICVERPRTVFDELSPGSEMLAEMMQKLKCKTGKTKSTVPDNGWNAYGGWGAIENGCRGWGANPEGQEEEYSYEEGEAPCTEEEGAYEDGAYEYEDEGFDYNDEGWDYEGQEI</sequence>
<comment type="caution">
    <text evidence="2">The sequence shown here is derived from an EMBL/GenBank/DDBJ whole genome shotgun (WGS) entry which is preliminary data.</text>
</comment>
<evidence type="ECO:0000256" key="1">
    <source>
        <dbReference type="SAM" id="MobiDB-lite"/>
    </source>
</evidence>
<feature type="region of interest" description="Disordered" evidence="1">
    <location>
        <begin position="304"/>
        <end position="323"/>
    </location>
</feature>
<feature type="compositionally biased region" description="Acidic residues" evidence="1">
    <location>
        <begin position="306"/>
        <end position="323"/>
    </location>
</feature>